<dbReference type="AlphaFoldDB" id="C5XUG6"/>
<feature type="region of interest" description="Disordered" evidence="1">
    <location>
        <begin position="1"/>
        <end position="21"/>
    </location>
</feature>
<dbReference type="PANTHER" id="PTHR33085">
    <property type="entry name" value="OS12G0113100 PROTEIN-RELATED"/>
    <property type="match status" value="1"/>
</dbReference>
<dbReference type="Gramene" id="EES07681">
    <property type="protein sequence ID" value="EES07681"/>
    <property type="gene ID" value="SORBI_3004G330400"/>
</dbReference>
<dbReference type="EMBL" id="CM000763">
    <property type="protein sequence ID" value="EES07681.1"/>
    <property type="molecule type" value="Genomic_DNA"/>
</dbReference>
<dbReference type="Proteomes" id="UP000000768">
    <property type="component" value="Chromosome 4"/>
</dbReference>
<proteinExistence type="predicted"/>
<evidence type="ECO:0000313" key="2">
    <source>
        <dbReference type="EMBL" id="EES07681.1"/>
    </source>
</evidence>
<name>C5XUG6_SORBI</name>
<gene>
    <name evidence="2" type="ORF">SORBI_3004G330400</name>
</gene>
<protein>
    <recommendedName>
        <fullName evidence="4">DUF1618 domain-containing protein</fullName>
    </recommendedName>
</protein>
<dbReference type="InParanoid" id="C5XUG6"/>
<dbReference type="OMA" id="HANDDRN"/>
<evidence type="ECO:0000256" key="1">
    <source>
        <dbReference type="SAM" id="MobiDB-lite"/>
    </source>
</evidence>
<reference evidence="3" key="2">
    <citation type="journal article" date="2018" name="Plant J.">
        <title>The Sorghum bicolor reference genome: improved assembly, gene annotations, a transcriptome atlas, and signatures of genome organization.</title>
        <authorList>
            <person name="McCormick R.F."/>
            <person name="Truong S.K."/>
            <person name="Sreedasyam A."/>
            <person name="Jenkins J."/>
            <person name="Shu S."/>
            <person name="Sims D."/>
            <person name="Kennedy M."/>
            <person name="Amirebrahimi M."/>
            <person name="Weers B.D."/>
            <person name="McKinley B."/>
            <person name="Mattison A."/>
            <person name="Morishige D.T."/>
            <person name="Grimwood J."/>
            <person name="Schmutz J."/>
            <person name="Mullet J.E."/>
        </authorList>
    </citation>
    <scope>NUCLEOTIDE SEQUENCE [LARGE SCALE GENOMIC DNA]</scope>
    <source>
        <strain evidence="3">cv. BTx623</strain>
    </source>
</reference>
<dbReference type="FunCoup" id="C5XUG6">
    <property type="interactions" value="369"/>
</dbReference>
<dbReference type="eggNOG" id="ENOG502R3EH">
    <property type="taxonomic scope" value="Eukaryota"/>
</dbReference>
<evidence type="ECO:0000313" key="3">
    <source>
        <dbReference type="Proteomes" id="UP000000768"/>
    </source>
</evidence>
<organism evidence="2 3">
    <name type="scientific">Sorghum bicolor</name>
    <name type="common">Sorghum</name>
    <name type="synonym">Sorghum vulgare</name>
    <dbReference type="NCBI Taxonomy" id="4558"/>
    <lineage>
        <taxon>Eukaryota</taxon>
        <taxon>Viridiplantae</taxon>
        <taxon>Streptophyta</taxon>
        <taxon>Embryophyta</taxon>
        <taxon>Tracheophyta</taxon>
        <taxon>Spermatophyta</taxon>
        <taxon>Magnoliopsida</taxon>
        <taxon>Liliopsida</taxon>
        <taxon>Poales</taxon>
        <taxon>Poaceae</taxon>
        <taxon>PACMAD clade</taxon>
        <taxon>Panicoideae</taxon>
        <taxon>Andropogonodae</taxon>
        <taxon>Andropogoneae</taxon>
        <taxon>Sorghinae</taxon>
        <taxon>Sorghum</taxon>
    </lineage>
</organism>
<dbReference type="PANTHER" id="PTHR33085:SF50">
    <property type="entry name" value="DUF1618 DOMAIN-CONTAINING PROTEIN"/>
    <property type="match status" value="1"/>
</dbReference>
<dbReference type="Pfam" id="PF07893">
    <property type="entry name" value="DUF1668"/>
    <property type="match status" value="1"/>
</dbReference>
<feature type="region of interest" description="Disordered" evidence="1">
    <location>
        <begin position="49"/>
        <end position="68"/>
    </location>
</feature>
<evidence type="ECO:0008006" key="4">
    <source>
        <dbReference type="Google" id="ProtNLM"/>
    </source>
</evidence>
<sequence>MAKRQRGWEERGCQGTAKRPAPERKKHLYLLLDDWERGYSIRRLDVDDFNSDDDTAGTDQPPPTRFTEPPVARLEAKHERDCFYSSPVVSHGTKILAMQPGEAASLGIPAFDTRTLALSICPWPSPAHSREDFGLPLFASAAGKLFAFTDVDAFYLGDQPPYGSKAPWSWTRTAVEHQRLPFYITQVKCYALHPDGRTLFVSADSRRSHRSGTFSLDAERLEWTRRGDWLLPFAGQAYFDAELEAWVGLCGERDNAGRLCSCDVVAAGELATPPPSWKIGEDTLFREDYPERLRLGARLVYMGGHSKFCLVELLLHKDDEHLDSAEDMVWPPRPRPRRRRILNLTTFGVKYNKEGQLRTSVLQRGLACKMYKRPCDSGGLFNPLAFWL</sequence>
<keyword evidence="3" id="KW-1185">Reference proteome</keyword>
<dbReference type="HOGENOM" id="CLU_021283_0_1_1"/>
<accession>C5XUG6</accession>
<feature type="compositionally biased region" description="Basic and acidic residues" evidence="1">
    <location>
        <begin position="1"/>
        <end position="12"/>
    </location>
</feature>
<reference evidence="2 3" key="1">
    <citation type="journal article" date="2009" name="Nature">
        <title>The Sorghum bicolor genome and the diversification of grasses.</title>
        <authorList>
            <person name="Paterson A.H."/>
            <person name="Bowers J.E."/>
            <person name="Bruggmann R."/>
            <person name="Dubchak I."/>
            <person name="Grimwood J."/>
            <person name="Gundlach H."/>
            <person name="Haberer G."/>
            <person name="Hellsten U."/>
            <person name="Mitros T."/>
            <person name="Poliakov A."/>
            <person name="Schmutz J."/>
            <person name="Spannagl M."/>
            <person name="Tang H."/>
            <person name="Wang X."/>
            <person name="Wicker T."/>
            <person name="Bharti A.K."/>
            <person name="Chapman J."/>
            <person name="Feltus F.A."/>
            <person name="Gowik U."/>
            <person name="Grigoriev I.V."/>
            <person name="Lyons E."/>
            <person name="Maher C.A."/>
            <person name="Martis M."/>
            <person name="Narechania A."/>
            <person name="Otillar R.P."/>
            <person name="Penning B.W."/>
            <person name="Salamov A.A."/>
            <person name="Wang Y."/>
            <person name="Zhang L."/>
            <person name="Carpita N.C."/>
            <person name="Freeling M."/>
            <person name="Gingle A.R."/>
            <person name="Hash C.T."/>
            <person name="Keller B."/>
            <person name="Klein P."/>
            <person name="Kresovich S."/>
            <person name="McCann M.C."/>
            <person name="Ming R."/>
            <person name="Peterson D.G."/>
            <person name="Mehboob-ur-Rahman"/>
            <person name="Ware D."/>
            <person name="Westhoff P."/>
            <person name="Mayer K.F."/>
            <person name="Messing J."/>
            <person name="Rokhsar D.S."/>
        </authorList>
    </citation>
    <scope>NUCLEOTIDE SEQUENCE [LARGE SCALE GENOMIC DNA]</scope>
    <source>
        <strain evidence="3">cv. BTx623</strain>
    </source>
</reference>
<dbReference type="InterPro" id="IPR012871">
    <property type="entry name" value="DUF1668_ORYSA"/>
</dbReference>